<evidence type="ECO:0000313" key="1">
    <source>
        <dbReference type="EMBL" id="MCQ8118503.1"/>
    </source>
</evidence>
<sequence length="269" mass="30517">MSVVKLIEESPNNWVFRHNLPEGVEDSFDDAVELYEVGNLVEAEETLRKLLLVCPHYIDALHHLSLIFSEDGLELESYLCSREAVRIGLEAIPSNFSWHTGHMNWWELGNRPFMRAYHALGLSLLKNQGPSSAIEIFARLVSVNHNDNLGCRYLLMQCYLDLNEWQSALNLSAQYSSDTGPDIVFSRIIALLQLDQKDDAIDALTGAIKKYPNIAKELGKNKHSEPKSLHPGFITSGGEDQAYDYWQRNRIHWASSTMAYKLLKGLLAK</sequence>
<dbReference type="Proteomes" id="UP001524570">
    <property type="component" value="Unassembled WGS sequence"/>
</dbReference>
<keyword evidence="2" id="KW-1185">Reference proteome</keyword>
<organism evidence="1 2">
    <name type="scientific">Methylomonas rosea</name>
    <dbReference type="NCBI Taxonomy" id="2952227"/>
    <lineage>
        <taxon>Bacteria</taxon>
        <taxon>Pseudomonadati</taxon>
        <taxon>Pseudomonadota</taxon>
        <taxon>Gammaproteobacteria</taxon>
        <taxon>Methylococcales</taxon>
        <taxon>Methylococcaceae</taxon>
        <taxon>Methylomonas</taxon>
    </lineage>
</organism>
<evidence type="ECO:0000313" key="2">
    <source>
        <dbReference type="Proteomes" id="UP001524570"/>
    </source>
</evidence>
<name>A0ABT1TWP7_9GAMM</name>
<accession>A0ABT1TWP7</accession>
<dbReference type="Pfam" id="PF04910">
    <property type="entry name" value="Tcf25"/>
    <property type="match status" value="1"/>
</dbReference>
<dbReference type="RefSeq" id="WP_256607518.1">
    <property type="nucleotide sequence ID" value="NZ_JANIBL010000042.1"/>
</dbReference>
<comment type="caution">
    <text evidence="1">The sequence shown here is derived from an EMBL/GenBank/DDBJ whole genome shotgun (WGS) entry which is preliminary data.</text>
</comment>
<dbReference type="InterPro" id="IPR006994">
    <property type="entry name" value="TCF25/Rqc1"/>
</dbReference>
<dbReference type="InterPro" id="IPR011990">
    <property type="entry name" value="TPR-like_helical_dom_sf"/>
</dbReference>
<proteinExistence type="predicted"/>
<reference evidence="1 2" key="1">
    <citation type="submission" date="2022-07" db="EMBL/GenBank/DDBJ databases">
        <title>Methylomonas rivi sp. nov., Methylomonas rosea sp. nov., Methylomonas aureus sp. nov. and Methylomonas subterranea sp. nov., four novel methanotrophs isolated from a freshwater creek and the deep terrestrial subsurface.</title>
        <authorList>
            <person name="Abin C."/>
            <person name="Sankaranarayanan K."/>
            <person name="Garner C."/>
            <person name="Sindelar R."/>
            <person name="Kotary K."/>
            <person name="Garner R."/>
            <person name="Barclay S."/>
            <person name="Lawson P."/>
            <person name="Krumholz L."/>
        </authorList>
    </citation>
    <scope>NUCLEOTIDE SEQUENCE [LARGE SCALE GENOMIC DNA]</scope>
    <source>
        <strain evidence="1 2">WSC-7</strain>
    </source>
</reference>
<evidence type="ECO:0008006" key="3">
    <source>
        <dbReference type="Google" id="ProtNLM"/>
    </source>
</evidence>
<dbReference type="EMBL" id="JANIBL010000042">
    <property type="protein sequence ID" value="MCQ8118503.1"/>
    <property type="molecule type" value="Genomic_DNA"/>
</dbReference>
<dbReference type="SUPFAM" id="SSF48452">
    <property type="entry name" value="TPR-like"/>
    <property type="match status" value="1"/>
</dbReference>
<dbReference type="Gene3D" id="1.25.40.10">
    <property type="entry name" value="Tetratricopeptide repeat domain"/>
    <property type="match status" value="1"/>
</dbReference>
<protein>
    <recommendedName>
        <fullName evidence="3">Tetratricopeptide repeat protein</fullName>
    </recommendedName>
</protein>
<gene>
    <name evidence="1" type="ORF">NP589_13785</name>
</gene>